<name>A0A179C8Q2_9LACO</name>
<evidence type="ECO:0000313" key="1">
    <source>
        <dbReference type="EMBL" id="OAQ08738.1"/>
    </source>
</evidence>
<dbReference type="Proteomes" id="UP000078520">
    <property type="component" value="Unassembled WGS sequence"/>
</dbReference>
<dbReference type="PANTHER" id="PTHR37291">
    <property type="entry name" value="5-METHYLCYTOSINE-SPECIFIC RESTRICTION ENZYME B"/>
    <property type="match status" value="1"/>
</dbReference>
<dbReference type="InterPro" id="IPR052934">
    <property type="entry name" value="Methyl-DNA_Rec/Restrict_Enz"/>
</dbReference>
<reference evidence="2" key="1">
    <citation type="submission" date="2016-03" db="EMBL/GenBank/DDBJ databases">
        <authorList>
            <person name="Johnson T.J."/>
            <person name="Youmans B."/>
            <person name="Case K."/>
            <person name="Noll S."/>
        </authorList>
    </citation>
    <scope>NUCLEOTIDE SEQUENCE [LARGE SCALE GENOMIC DNA]</scope>
    <source>
        <strain evidence="2">UMNLAv8</strain>
    </source>
</reference>
<comment type="caution">
    <text evidence="1">The sequence shown here is derived from an EMBL/GenBank/DDBJ whole genome shotgun (WGS) entry which is preliminary data.</text>
</comment>
<sequence length="231" mass="26770">MSRANVAAVFGDIFQLLDRNQSGKSDYGIDNDLIYNHLDKEAQDNLDSEKIKIPENLYIVGTVNTSDQNVFPMDNAFKRRFSWKYVSIETPDDENNPELTIKVGKGNQVTEYLVKWSELLFKLNEFIVNRDKGLGLTEDKQLGPYFIKFNDTNDIKTNDELIKNKLLQYLWDDVQNSMAAFGNANITLFDKSIHSFSELYECYDKQQIFSNEFLGKDYLDLLSQEADNHEE</sequence>
<organism evidence="1 2">
    <name type="scientific">Ligilactobacillus aviarius</name>
    <dbReference type="NCBI Taxonomy" id="1606"/>
    <lineage>
        <taxon>Bacteria</taxon>
        <taxon>Bacillati</taxon>
        <taxon>Bacillota</taxon>
        <taxon>Bacilli</taxon>
        <taxon>Lactobacillales</taxon>
        <taxon>Lactobacillaceae</taxon>
        <taxon>Ligilactobacillus</taxon>
    </lineage>
</organism>
<gene>
    <name evidence="1" type="ORF">A3O14_03380</name>
</gene>
<accession>A0A179C8Q2</accession>
<dbReference type="PANTHER" id="PTHR37291:SF1">
    <property type="entry name" value="TYPE IV METHYL-DIRECTED RESTRICTION ENZYME ECOKMCRB SUBUNIT"/>
    <property type="match status" value="1"/>
</dbReference>
<dbReference type="AlphaFoldDB" id="A0A179C8Q2"/>
<dbReference type="EMBL" id="LVKI01000008">
    <property type="protein sequence ID" value="OAQ08738.1"/>
    <property type="molecule type" value="Genomic_DNA"/>
</dbReference>
<evidence type="ECO:0000313" key="2">
    <source>
        <dbReference type="Proteomes" id="UP000078520"/>
    </source>
</evidence>
<evidence type="ECO:0008006" key="3">
    <source>
        <dbReference type="Google" id="ProtNLM"/>
    </source>
</evidence>
<protein>
    <recommendedName>
        <fullName evidence="3">ATPase dynein-related AAA domain-containing protein</fullName>
    </recommendedName>
</protein>
<proteinExistence type="predicted"/>